<dbReference type="Proteomes" id="UP001056384">
    <property type="component" value="Chromosome 11"/>
</dbReference>
<gene>
    <name evidence="2" type="ORF">Slin15195_G120410</name>
</gene>
<dbReference type="AlphaFoldDB" id="A0A9Q9B7I1"/>
<evidence type="ECO:0000256" key="1">
    <source>
        <dbReference type="SAM" id="MobiDB-lite"/>
    </source>
</evidence>
<reference evidence="2" key="1">
    <citation type="submission" date="2022-06" db="EMBL/GenBank/DDBJ databases">
        <title>Complete genome sequences of two strains of the flax pathogen Septoria linicola.</title>
        <authorList>
            <person name="Lapalu N."/>
            <person name="Simon A."/>
            <person name="Demenou B."/>
            <person name="Paumier D."/>
            <person name="Guillot M.-P."/>
            <person name="Gout L."/>
            <person name="Valade R."/>
        </authorList>
    </citation>
    <scope>NUCLEOTIDE SEQUENCE</scope>
    <source>
        <strain evidence="2">SE15195</strain>
    </source>
</reference>
<keyword evidence="3" id="KW-1185">Reference proteome</keyword>
<dbReference type="EMBL" id="CP099428">
    <property type="protein sequence ID" value="USW58722.1"/>
    <property type="molecule type" value="Genomic_DNA"/>
</dbReference>
<evidence type="ECO:0000313" key="2">
    <source>
        <dbReference type="EMBL" id="USW58722.1"/>
    </source>
</evidence>
<protein>
    <submittedName>
        <fullName evidence="2">Uncharacterized protein</fullName>
    </submittedName>
</protein>
<feature type="region of interest" description="Disordered" evidence="1">
    <location>
        <begin position="1"/>
        <end position="30"/>
    </location>
</feature>
<sequence length="120" mass="13790">MDYFDWSDSRWSEGQPGPVEMGNDHNDGTLVAEDSGSAPMCYRSSNLISSLTLCSSYRPVSRMQHPIFRAHCVMSLSTILSGLLERVIVMLNLNSRWPRSRHKYLMVFEATIPIQWIRRP</sequence>
<name>A0A9Q9B7I1_9PEZI</name>
<proteinExistence type="predicted"/>
<accession>A0A9Q9B7I1</accession>
<organism evidence="2 3">
    <name type="scientific">Septoria linicola</name>
    <dbReference type="NCBI Taxonomy" id="215465"/>
    <lineage>
        <taxon>Eukaryota</taxon>
        <taxon>Fungi</taxon>
        <taxon>Dikarya</taxon>
        <taxon>Ascomycota</taxon>
        <taxon>Pezizomycotina</taxon>
        <taxon>Dothideomycetes</taxon>
        <taxon>Dothideomycetidae</taxon>
        <taxon>Mycosphaerellales</taxon>
        <taxon>Mycosphaerellaceae</taxon>
        <taxon>Septoria</taxon>
    </lineage>
</organism>
<evidence type="ECO:0000313" key="3">
    <source>
        <dbReference type="Proteomes" id="UP001056384"/>
    </source>
</evidence>